<comment type="caution">
    <text evidence="2">The sequence shown here is derived from an EMBL/GenBank/DDBJ whole genome shotgun (WGS) entry which is preliminary data.</text>
</comment>
<dbReference type="EMBL" id="CAJNIZ010005891">
    <property type="protein sequence ID" value="CAE7245489.1"/>
    <property type="molecule type" value="Genomic_DNA"/>
</dbReference>
<accession>A0A812LDE6</accession>
<organism evidence="2 3">
    <name type="scientific">Symbiodinium pilosum</name>
    <name type="common">Dinoflagellate</name>
    <dbReference type="NCBI Taxonomy" id="2952"/>
    <lineage>
        <taxon>Eukaryota</taxon>
        <taxon>Sar</taxon>
        <taxon>Alveolata</taxon>
        <taxon>Dinophyceae</taxon>
        <taxon>Suessiales</taxon>
        <taxon>Symbiodiniaceae</taxon>
        <taxon>Symbiodinium</taxon>
    </lineage>
</organism>
<protein>
    <submittedName>
        <fullName evidence="2">Uncharacterized protein</fullName>
    </submittedName>
</protein>
<reference evidence="2" key="1">
    <citation type="submission" date="2021-02" db="EMBL/GenBank/DDBJ databases">
        <authorList>
            <person name="Dougan E. K."/>
            <person name="Rhodes N."/>
            <person name="Thang M."/>
            <person name="Chan C."/>
        </authorList>
    </citation>
    <scope>NUCLEOTIDE SEQUENCE</scope>
</reference>
<dbReference type="AlphaFoldDB" id="A0A812LDE6"/>
<proteinExistence type="predicted"/>
<feature type="region of interest" description="Disordered" evidence="1">
    <location>
        <begin position="614"/>
        <end position="663"/>
    </location>
</feature>
<feature type="compositionally biased region" description="Basic and acidic residues" evidence="1">
    <location>
        <begin position="615"/>
        <end position="642"/>
    </location>
</feature>
<gene>
    <name evidence="2" type="ORF">SPIL2461_LOCUS4465</name>
</gene>
<sequence>MASKMASPRNPVRSGWQRRARRNSLEATLVCDQEEGVAKQLASVLADLILLSFFDGLGSASLICEHICKEQSWRCRALAWETDDSLVKLMLARFKNVEHRGDFDARRVPRPFASPSLCESWRLHGVIRKPQAILIVENVVPRNKQDVRVLETKLSASAVVADASDLGVVSRPRLWWTRIPWELSNQCNRPVEIRRSTYQGVPRASFAQTKDDLAKYDLGSLQWPSNVLQRRGRQQKIRMGDQLAELQGQSIASDVRKLVEDMQLEVDAWFQTLVPVTARIAKLFGWQDDSLFEEMSSGFPLLVRINPGLGWRLRRDDRYNNPIDKETLLQDNFQYVQKKLNQARVDPSWQTMAEEIAASVKAGRVEGPFASPSSWSKATVALPDYAHTAELLSAPICHEHTCFAFSVQQVGSDGRRKVRRAEDWRRSGGNKTVNVPDTPAYHSIKAFIAVIRALRQQGERGTIMTWGLDHEAAYRQLPVRRPEDTYVVLQTPRGPTRRHRVLMFGSVASVWGYCRVADWMACANSCLLLTPALHFVDDFGAPETSPEADSSFEYVQTACCDFGFRFKQSMAVLFVEEPSKQLNLLGIQLNGVSVEDGDLQVKDGALLQVEDLVVDDGHSQDEPERSQDEDGRSQDEAGRPQEEAGCSQEGRSHDEAEVGCQDEEADSRSIFTTSSAIAAQSCAAFCSFFSFVRRRRSELDDEDDEESASAISLSRSFLHLRFWLPLRLSFLGMGVALLAYAEHVIVQATKERVTRLDNHILEVQFVAQSLFGQSSRTSLRPLHQRAAAAYHRSSQTGWKLSPGLRSALEFLRFALAAQKPRIIPFETEDRAIIYADAFFQLNGKVVKAADADDVHWGQTNPAAFHNGFGFVVKRAYIFVLEAVAQILPVLALKQRLPKQLLLFVDSEPSRRALVRGYGKEAWRFLEEAEFRPEWQRVMSSANISDKVSRFDFADAKRMGWTWLQHDWEAEFLRLLNAVKE</sequence>
<evidence type="ECO:0000313" key="3">
    <source>
        <dbReference type="Proteomes" id="UP000649617"/>
    </source>
</evidence>
<feature type="non-terminal residue" evidence="2">
    <location>
        <position position="980"/>
    </location>
</feature>
<evidence type="ECO:0000256" key="1">
    <source>
        <dbReference type="SAM" id="MobiDB-lite"/>
    </source>
</evidence>
<evidence type="ECO:0000313" key="2">
    <source>
        <dbReference type="EMBL" id="CAE7245489.1"/>
    </source>
</evidence>
<dbReference type="Proteomes" id="UP000649617">
    <property type="component" value="Unassembled WGS sequence"/>
</dbReference>
<name>A0A812LDE6_SYMPI</name>
<keyword evidence="3" id="KW-1185">Reference proteome</keyword>